<feature type="transmembrane region" description="Helical" evidence="1">
    <location>
        <begin position="299"/>
        <end position="317"/>
    </location>
</feature>
<dbReference type="GO" id="GO:0015293">
    <property type="term" value="F:symporter activity"/>
    <property type="evidence" value="ECO:0007669"/>
    <property type="project" value="InterPro"/>
</dbReference>
<dbReference type="CDD" id="cd17332">
    <property type="entry name" value="MFS_MelB_like"/>
    <property type="match status" value="1"/>
</dbReference>
<dbReference type="Gene3D" id="1.20.1250.20">
    <property type="entry name" value="MFS general substrate transporter like domains"/>
    <property type="match status" value="2"/>
</dbReference>
<evidence type="ECO:0000313" key="3">
    <source>
        <dbReference type="Proteomes" id="UP000295217"/>
    </source>
</evidence>
<evidence type="ECO:0000313" key="2">
    <source>
        <dbReference type="EMBL" id="TDD72738.1"/>
    </source>
</evidence>
<protein>
    <submittedName>
        <fullName evidence="2">MFS transporter</fullName>
    </submittedName>
</protein>
<accession>A0A4R5AIX9</accession>
<name>A0A4R5AIX9_9ACTN</name>
<dbReference type="SUPFAM" id="SSF103473">
    <property type="entry name" value="MFS general substrate transporter"/>
    <property type="match status" value="1"/>
</dbReference>
<feature type="transmembrane region" description="Helical" evidence="1">
    <location>
        <begin position="231"/>
        <end position="249"/>
    </location>
</feature>
<dbReference type="PANTHER" id="PTHR11328">
    <property type="entry name" value="MAJOR FACILITATOR SUPERFAMILY DOMAIN-CONTAINING PROTEIN"/>
    <property type="match status" value="1"/>
</dbReference>
<keyword evidence="1" id="KW-1133">Transmembrane helix</keyword>
<gene>
    <name evidence="2" type="ORF">E1262_02485</name>
</gene>
<comment type="caution">
    <text evidence="2">The sequence shown here is derived from an EMBL/GenBank/DDBJ whole genome shotgun (WGS) entry which is preliminary data.</text>
</comment>
<feature type="transmembrane region" description="Helical" evidence="1">
    <location>
        <begin position="269"/>
        <end position="287"/>
    </location>
</feature>
<dbReference type="InterPro" id="IPR036259">
    <property type="entry name" value="MFS_trans_sf"/>
</dbReference>
<dbReference type="GO" id="GO:0005886">
    <property type="term" value="C:plasma membrane"/>
    <property type="evidence" value="ECO:0007669"/>
    <property type="project" value="TreeGrafter"/>
</dbReference>
<dbReference type="GO" id="GO:0008643">
    <property type="term" value="P:carbohydrate transport"/>
    <property type="evidence" value="ECO:0007669"/>
    <property type="project" value="InterPro"/>
</dbReference>
<dbReference type="PANTHER" id="PTHR11328:SF24">
    <property type="entry name" value="MAJOR FACILITATOR SUPERFAMILY (MFS) PROFILE DOMAIN-CONTAINING PROTEIN"/>
    <property type="match status" value="1"/>
</dbReference>
<feature type="transmembrane region" description="Helical" evidence="1">
    <location>
        <begin position="48"/>
        <end position="67"/>
    </location>
</feature>
<evidence type="ECO:0000256" key="1">
    <source>
        <dbReference type="SAM" id="Phobius"/>
    </source>
</evidence>
<dbReference type="Proteomes" id="UP000295217">
    <property type="component" value="Unassembled WGS sequence"/>
</dbReference>
<dbReference type="InterPro" id="IPR039672">
    <property type="entry name" value="MFS_2"/>
</dbReference>
<organism evidence="2 3">
    <name type="scientific">Jiangella aurantiaca</name>
    <dbReference type="NCBI Taxonomy" id="2530373"/>
    <lineage>
        <taxon>Bacteria</taxon>
        <taxon>Bacillati</taxon>
        <taxon>Actinomycetota</taxon>
        <taxon>Actinomycetes</taxon>
        <taxon>Jiangellales</taxon>
        <taxon>Jiangellaceae</taxon>
        <taxon>Jiangella</taxon>
    </lineage>
</organism>
<keyword evidence="1" id="KW-0812">Transmembrane</keyword>
<feature type="transmembrane region" description="Helical" evidence="1">
    <location>
        <begin position="119"/>
        <end position="141"/>
    </location>
</feature>
<feature type="transmembrane region" description="Helical" evidence="1">
    <location>
        <begin position="88"/>
        <end position="107"/>
    </location>
</feature>
<reference evidence="2 3" key="1">
    <citation type="submission" date="2019-02" db="EMBL/GenBank/DDBJ databases">
        <title>Draft genome sequences of novel Actinobacteria.</title>
        <authorList>
            <person name="Sahin N."/>
            <person name="Ay H."/>
            <person name="Saygin H."/>
        </authorList>
    </citation>
    <scope>NUCLEOTIDE SEQUENCE [LARGE SCALE GENOMIC DNA]</scope>
    <source>
        <strain evidence="2 3">8K307</strain>
    </source>
</reference>
<dbReference type="NCBIfam" id="TIGR00792">
    <property type="entry name" value="gph"/>
    <property type="match status" value="1"/>
</dbReference>
<feature type="transmembrane region" description="Helical" evidence="1">
    <location>
        <begin position="407"/>
        <end position="430"/>
    </location>
</feature>
<feature type="transmembrane region" description="Helical" evidence="1">
    <location>
        <begin position="362"/>
        <end position="387"/>
    </location>
</feature>
<dbReference type="EMBL" id="SMLB01000002">
    <property type="protein sequence ID" value="TDD72738.1"/>
    <property type="molecule type" value="Genomic_DNA"/>
</dbReference>
<dbReference type="InterPro" id="IPR001927">
    <property type="entry name" value="Na/Gal_symport"/>
</dbReference>
<feature type="transmembrane region" description="Helical" evidence="1">
    <location>
        <begin position="162"/>
        <end position="182"/>
    </location>
</feature>
<sequence>MVAVLRGELLTHLRSPRAGYAAADGAATLIWTVVGGYLVVYYTDVAGLPAAAVGTLFLLVRMFDAIVDPVIGVVIDRTRTRWGRSRPYFLWASVPFATLAVLTFSVPDWSESGRLAWAYVTYLLLSVLYSLATIPVVSILAALTADDRERVRLSSLRTAGNLVTSVAAGAAILPLVAMLGGGDDGRGYTLAMFLLGSVSVVLFLFAFATLRERAAGDRRLRVAEVRTVMRGNLPLKIMIGGGLLINAASVTRVASTVYFCRDYLGREDLVPVLALFPVLMIVGLVLARPVAQRIGKRNALVVALIVQAIGFALPIPFGQHVGPVLAGTALASAALGLLISVEYAVLADIVDYTDWRYGVRAAGVIASLAAFSAKAGSALGGAALGWLLAAGGYRSGAEQQPAAALNAIRFCFYGLPVIVWLLVAVLLAAYKVDQQLARIRADLAAREVVADVESETRFTTRP</sequence>
<dbReference type="OrthoDB" id="181905at2"/>
<feature type="transmembrane region" description="Helical" evidence="1">
    <location>
        <begin position="188"/>
        <end position="210"/>
    </location>
</feature>
<feature type="transmembrane region" description="Helical" evidence="1">
    <location>
        <begin position="21"/>
        <end position="42"/>
    </location>
</feature>
<keyword evidence="3" id="KW-1185">Reference proteome</keyword>
<keyword evidence="1" id="KW-0472">Membrane</keyword>
<feature type="transmembrane region" description="Helical" evidence="1">
    <location>
        <begin position="329"/>
        <end position="350"/>
    </location>
</feature>
<dbReference type="AlphaFoldDB" id="A0A4R5AIX9"/>
<dbReference type="Pfam" id="PF13347">
    <property type="entry name" value="MFS_2"/>
    <property type="match status" value="1"/>
</dbReference>
<proteinExistence type="predicted"/>
<dbReference type="GO" id="GO:0006814">
    <property type="term" value="P:sodium ion transport"/>
    <property type="evidence" value="ECO:0007669"/>
    <property type="project" value="InterPro"/>
</dbReference>